<name>A0ACC0U500_9AGAM</name>
<comment type="caution">
    <text evidence="1">The sequence shown here is derived from an EMBL/GenBank/DDBJ whole genome shotgun (WGS) entry which is preliminary data.</text>
</comment>
<keyword evidence="2" id="KW-1185">Reference proteome</keyword>
<evidence type="ECO:0000313" key="1">
    <source>
        <dbReference type="EMBL" id="KAI9463811.1"/>
    </source>
</evidence>
<evidence type="ECO:0000313" key="2">
    <source>
        <dbReference type="Proteomes" id="UP001207468"/>
    </source>
</evidence>
<proteinExistence type="predicted"/>
<accession>A0ACC0U500</accession>
<sequence>MRISFFLSTFCLAIGATPSFALNQDGEGLPKLSGPPMTYRLKMLRKEKPRALTIPTSEAKWVHVATICGQLRRTGRHSTLKFYSSECESASAARRGDDAGARRYGQRALGQGDDDEANASLVSARRRVAGARTMFHRPLQRSENWDERESTTGESIMTKKRRRWRRLVAQGMGEGDVTRGAVGRG</sequence>
<protein>
    <submittedName>
        <fullName evidence="1">Uncharacterized protein</fullName>
    </submittedName>
</protein>
<gene>
    <name evidence="1" type="ORF">F5148DRAFT_1150248</name>
</gene>
<organism evidence="1 2">
    <name type="scientific">Russula earlei</name>
    <dbReference type="NCBI Taxonomy" id="71964"/>
    <lineage>
        <taxon>Eukaryota</taxon>
        <taxon>Fungi</taxon>
        <taxon>Dikarya</taxon>
        <taxon>Basidiomycota</taxon>
        <taxon>Agaricomycotina</taxon>
        <taxon>Agaricomycetes</taxon>
        <taxon>Russulales</taxon>
        <taxon>Russulaceae</taxon>
        <taxon>Russula</taxon>
    </lineage>
</organism>
<dbReference type="Proteomes" id="UP001207468">
    <property type="component" value="Unassembled WGS sequence"/>
</dbReference>
<reference evidence="1" key="1">
    <citation type="submission" date="2021-03" db="EMBL/GenBank/DDBJ databases">
        <title>Evolutionary priming and transition to the ectomycorrhizal habit in an iconic lineage of mushroom-forming fungi: is preadaptation a requirement?</title>
        <authorList>
            <consortium name="DOE Joint Genome Institute"/>
            <person name="Looney B.P."/>
            <person name="Miyauchi S."/>
            <person name="Morin E."/>
            <person name="Drula E."/>
            <person name="Courty P.E."/>
            <person name="Chicoki N."/>
            <person name="Fauchery L."/>
            <person name="Kohler A."/>
            <person name="Kuo A."/>
            <person name="LaButti K."/>
            <person name="Pangilinan J."/>
            <person name="Lipzen A."/>
            <person name="Riley R."/>
            <person name="Andreopoulos W."/>
            <person name="He G."/>
            <person name="Johnson J."/>
            <person name="Barry K.W."/>
            <person name="Grigoriev I.V."/>
            <person name="Nagy L."/>
            <person name="Hibbett D."/>
            <person name="Henrissat B."/>
            <person name="Matheny P.B."/>
            <person name="Labbe J."/>
            <person name="Martin A.F."/>
        </authorList>
    </citation>
    <scope>NUCLEOTIDE SEQUENCE</scope>
    <source>
        <strain evidence="1">BPL698</strain>
    </source>
</reference>
<dbReference type="EMBL" id="JAGFNK010000154">
    <property type="protein sequence ID" value="KAI9463811.1"/>
    <property type="molecule type" value="Genomic_DNA"/>
</dbReference>